<dbReference type="FunFam" id="3.90.640.10:FF:000007">
    <property type="entry name" value="Actin like 7B"/>
    <property type="match status" value="1"/>
</dbReference>
<protein>
    <recommendedName>
        <fullName evidence="4">Actin-related protein 2</fullName>
    </recommendedName>
</protein>
<dbReference type="PANTHER" id="PTHR11937">
    <property type="entry name" value="ACTIN"/>
    <property type="match status" value="1"/>
</dbReference>
<evidence type="ECO:0000313" key="3">
    <source>
        <dbReference type="Proteomes" id="UP001314263"/>
    </source>
</evidence>
<dbReference type="AlphaFoldDB" id="A0AAV1HUQ4"/>
<dbReference type="InterPro" id="IPR020902">
    <property type="entry name" value="Actin/actin-like_CS"/>
</dbReference>
<dbReference type="EMBL" id="CAUYUE010000001">
    <property type="protein sequence ID" value="CAK0734126.1"/>
    <property type="molecule type" value="Genomic_DNA"/>
</dbReference>
<dbReference type="Proteomes" id="UP001314263">
    <property type="component" value="Unassembled WGS sequence"/>
</dbReference>
<organism evidence="2 3">
    <name type="scientific">Coccomyxa viridis</name>
    <dbReference type="NCBI Taxonomy" id="1274662"/>
    <lineage>
        <taxon>Eukaryota</taxon>
        <taxon>Viridiplantae</taxon>
        <taxon>Chlorophyta</taxon>
        <taxon>core chlorophytes</taxon>
        <taxon>Trebouxiophyceae</taxon>
        <taxon>Trebouxiophyceae incertae sedis</taxon>
        <taxon>Coccomyxaceae</taxon>
        <taxon>Coccomyxa</taxon>
    </lineage>
</organism>
<proteinExistence type="inferred from homology"/>
<evidence type="ECO:0000313" key="2">
    <source>
        <dbReference type="EMBL" id="CAK0734126.1"/>
    </source>
</evidence>
<reference evidence="2 3" key="1">
    <citation type="submission" date="2023-10" db="EMBL/GenBank/DDBJ databases">
        <authorList>
            <person name="Maclean D."/>
            <person name="Macfadyen A."/>
        </authorList>
    </citation>
    <scope>NUCLEOTIDE SEQUENCE [LARGE SCALE GENOMIC DNA]</scope>
</reference>
<sequence>MPAPAKLNSEPTFAIVCDNGTGYVKCGFAGDTVPQSFPCMVGTSLTTAEADGKPKEAVVGTACSENRHMLDISYPISNGQVQDWEGMFRVWDHTFEHVLKLDAAARSRTRILLTEPPLNPLSNRRQMVDAMFRRYSFAGVQVQIQAVLTLYSQGLMTGLVVDIGDGVTHIIPVIHGCSFPHLTRRLNMAGRDVTARLVDLLQRRGYCFSAASDFEAVRAIKERACYVAADYQRELQLARETTCLVQSYTLPDGRTIRVGGECMMAPEVLFRPSLMDVEAPGVAEQVFQCIQDMDIDNRKDLYQNIVLSGGSTMLPGLATRLQRAVTALYLKHILKGREEGLQKLRLRVLSSPHRKHVVFSGASVLADIMKDQENFWISREEWAQNPQQALKKCMQM</sequence>
<comment type="similarity">
    <text evidence="1">Belongs to the actin family.</text>
</comment>
<name>A0AAV1HUQ4_9CHLO</name>
<dbReference type="SMART" id="SM00268">
    <property type="entry name" value="ACTIN"/>
    <property type="match status" value="1"/>
</dbReference>
<evidence type="ECO:0008006" key="4">
    <source>
        <dbReference type="Google" id="ProtNLM"/>
    </source>
</evidence>
<evidence type="ECO:0000256" key="1">
    <source>
        <dbReference type="RuleBase" id="RU000487"/>
    </source>
</evidence>
<dbReference type="FunFam" id="3.30.420.40:FF:000050">
    <property type="entry name" value="Actin, alpha skeletal muscle"/>
    <property type="match status" value="1"/>
</dbReference>
<dbReference type="InterPro" id="IPR004000">
    <property type="entry name" value="Actin"/>
</dbReference>
<keyword evidence="3" id="KW-1185">Reference proteome</keyword>
<dbReference type="Gene3D" id="3.90.640.10">
    <property type="entry name" value="Actin, Chain A, domain 4"/>
    <property type="match status" value="1"/>
</dbReference>
<gene>
    <name evidence="2" type="ORF">CVIRNUC_000387</name>
</gene>
<accession>A0AAV1HUQ4</accession>
<dbReference type="Pfam" id="PF00022">
    <property type="entry name" value="Actin"/>
    <property type="match status" value="1"/>
</dbReference>
<dbReference type="PROSITE" id="PS01132">
    <property type="entry name" value="ACTINS_ACT_LIKE"/>
    <property type="match status" value="1"/>
</dbReference>
<dbReference type="SUPFAM" id="SSF53067">
    <property type="entry name" value="Actin-like ATPase domain"/>
    <property type="match status" value="2"/>
</dbReference>
<dbReference type="InterPro" id="IPR043129">
    <property type="entry name" value="ATPase_NBD"/>
</dbReference>
<dbReference type="PRINTS" id="PR00190">
    <property type="entry name" value="ACTIN"/>
</dbReference>
<comment type="caution">
    <text evidence="2">The sequence shown here is derived from an EMBL/GenBank/DDBJ whole genome shotgun (WGS) entry which is preliminary data.</text>
</comment>
<dbReference type="Gene3D" id="3.30.420.40">
    <property type="match status" value="2"/>
</dbReference>